<proteinExistence type="predicted"/>
<name>A0A6N8JIV5_9BACT</name>
<keyword evidence="1" id="KW-0805">Transcription regulation</keyword>
<dbReference type="Gene3D" id="1.10.1740.10">
    <property type="match status" value="1"/>
</dbReference>
<evidence type="ECO:0000313" key="6">
    <source>
        <dbReference type="Proteomes" id="UP000468388"/>
    </source>
</evidence>
<dbReference type="Pfam" id="PF04542">
    <property type="entry name" value="Sigma70_r2"/>
    <property type="match status" value="1"/>
</dbReference>
<keyword evidence="2" id="KW-0731">Sigma factor</keyword>
<dbReference type="AlphaFoldDB" id="A0A6N8JIV5"/>
<accession>A0A6N8JIV5</accession>
<dbReference type="GO" id="GO:0016987">
    <property type="term" value="F:sigma factor activity"/>
    <property type="evidence" value="ECO:0007669"/>
    <property type="project" value="UniProtKB-KW"/>
</dbReference>
<protein>
    <recommendedName>
        <fullName evidence="4">RNA polymerase sigma-70 region 2 domain-containing protein</fullName>
    </recommendedName>
</protein>
<evidence type="ECO:0000256" key="1">
    <source>
        <dbReference type="ARBA" id="ARBA00023015"/>
    </source>
</evidence>
<feature type="domain" description="RNA polymerase sigma-70 region 2" evidence="4">
    <location>
        <begin position="52"/>
        <end position="115"/>
    </location>
</feature>
<comment type="caution">
    <text evidence="5">The sequence shown here is derived from an EMBL/GenBank/DDBJ whole genome shotgun (WGS) entry which is preliminary data.</text>
</comment>
<dbReference type="InterPro" id="IPR039425">
    <property type="entry name" value="RNA_pol_sigma-70-like"/>
</dbReference>
<evidence type="ECO:0000256" key="2">
    <source>
        <dbReference type="ARBA" id="ARBA00023082"/>
    </source>
</evidence>
<dbReference type="PANTHER" id="PTHR43133">
    <property type="entry name" value="RNA POLYMERASE ECF-TYPE SIGMA FACTO"/>
    <property type="match status" value="1"/>
</dbReference>
<dbReference type="InterPro" id="IPR013325">
    <property type="entry name" value="RNA_pol_sigma_r2"/>
</dbReference>
<dbReference type="InterPro" id="IPR007627">
    <property type="entry name" value="RNA_pol_sigma70_r2"/>
</dbReference>
<dbReference type="Proteomes" id="UP000468388">
    <property type="component" value="Unassembled WGS sequence"/>
</dbReference>
<keyword evidence="3" id="KW-0804">Transcription</keyword>
<organism evidence="5 6">
    <name type="scientific">Chitinophaga oryziterrae</name>
    <dbReference type="NCBI Taxonomy" id="1031224"/>
    <lineage>
        <taxon>Bacteria</taxon>
        <taxon>Pseudomonadati</taxon>
        <taxon>Bacteroidota</taxon>
        <taxon>Chitinophagia</taxon>
        <taxon>Chitinophagales</taxon>
        <taxon>Chitinophagaceae</taxon>
        <taxon>Chitinophaga</taxon>
    </lineage>
</organism>
<evidence type="ECO:0000259" key="4">
    <source>
        <dbReference type="Pfam" id="PF04542"/>
    </source>
</evidence>
<dbReference type="PANTHER" id="PTHR43133:SF62">
    <property type="entry name" value="RNA POLYMERASE SIGMA FACTOR SIGZ"/>
    <property type="match status" value="1"/>
</dbReference>
<evidence type="ECO:0000313" key="5">
    <source>
        <dbReference type="EMBL" id="MVT45165.1"/>
    </source>
</evidence>
<evidence type="ECO:0000256" key="3">
    <source>
        <dbReference type="ARBA" id="ARBA00023163"/>
    </source>
</evidence>
<dbReference type="EMBL" id="WRXO01000017">
    <property type="protein sequence ID" value="MVT45165.1"/>
    <property type="molecule type" value="Genomic_DNA"/>
</dbReference>
<reference evidence="5 6" key="1">
    <citation type="submission" date="2019-12" db="EMBL/GenBank/DDBJ databases">
        <title>The draft genomic sequence of strain Chitinophaga oryziterrae JCM 16595.</title>
        <authorList>
            <person name="Zhang X."/>
        </authorList>
    </citation>
    <scope>NUCLEOTIDE SEQUENCE [LARGE SCALE GENOMIC DNA]</scope>
    <source>
        <strain evidence="5 6">JCM 16595</strain>
    </source>
</reference>
<dbReference type="GO" id="GO:0006352">
    <property type="term" value="P:DNA-templated transcription initiation"/>
    <property type="evidence" value="ECO:0007669"/>
    <property type="project" value="InterPro"/>
</dbReference>
<dbReference type="SUPFAM" id="SSF88946">
    <property type="entry name" value="Sigma2 domain of RNA polymerase sigma factors"/>
    <property type="match status" value="1"/>
</dbReference>
<gene>
    <name evidence="5" type="ORF">GO495_31545</name>
</gene>
<keyword evidence="6" id="KW-1185">Reference proteome</keyword>
<sequence>MVLLLCEINKLSLFTVLPTKDDSNVPHTPGNNGGHNIVVAIRQGDPEAISKLYDQYAGVLFGFINRIVDDPFIAESVLQHSFILIWKGLAMYEPEKERLLTWMLKITMRVSINALPETGTVNKADTGISDLQYLNDAISLVFFKGLSLQDAAEKLEVPLDVLIPKMKKAFKQLDGGLS</sequence>